<reference evidence="3" key="1">
    <citation type="submission" date="2016-09" db="EMBL/GenBank/DDBJ databases">
        <authorList>
            <person name="Varghese N."/>
            <person name="Submissions S."/>
        </authorList>
    </citation>
    <scope>NUCLEOTIDE SEQUENCE [LARGE SCALE GENOMIC DNA]</scope>
    <source>
        <strain evidence="3">JS23</strain>
    </source>
</reference>
<dbReference type="Proteomes" id="UP000243719">
    <property type="component" value="Unassembled WGS sequence"/>
</dbReference>
<feature type="region of interest" description="Disordered" evidence="1">
    <location>
        <begin position="1"/>
        <end position="79"/>
    </location>
</feature>
<feature type="compositionally biased region" description="Low complexity" evidence="1">
    <location>
        <begin position="1"/>
        <end position="31"/>
    </location>
</feature>
<evidence type="ECO:0000256" key="1">
    <source>
        <dbReference type="SAM" id="MobiDB-lite"/>
    </source>
</evidence>
<dbReference type="PANTHER" id="PTHR12993:SF29">
    <property type="entry name" value="BLR3841 PROTEIN"/>
    <property type="match status" value="1"/>
</dbReference>
<evidence type="ECO:0000313" key="2">
    <source>
        <dbReference type="EMBL" id="SDV48394.1"/>
    </source>
</evidence>
<dbReference type="SUPFAM" id="SSF102588">
    <property type="entry name" value="LmbE-like"/>
    <property type="match status" value="1"/>
</dbReference>
<dbReference type="InterPro" id="IPR024078">
    <property type="entry name" value="LmbE-like_dom_sf"/>
</dbReference>
<name>A0A1H2PQV3_9BURK</name>
<evidence type="ECO:0000313" key="3">
    <source>
        <dbReference type="Proteomes" id="UP000243719"/>
    </source>
</evidence>
<sequence length="348" mass="36087">MAAPIDAANAAPQQSSSASSTSSPVATTHPAGDNVRVAPSTPATTRAPGHARNEAQTAPPSESPTAAPAGTPSGTSAGRAFAVDPHTVQDSTAEDRHIAGEGTSEATWQAWGGLATLPSIDLSSLLGDARRLVIAAPHPDDEILGAGGLIAMTLAHTALPIRLLAVTDGGGSHPGSALWPVPKLCATRAGETAAALETIASRLGCASRIEVCRLGFADGSVTPEEDALTERLLDTLREGDLLVATWEHDGHPDHEALGRAARAAAQASKVRMLAMPVWTWHWAAAGDRRVPWQRAMRLDLTGPAESAKRAAAQCFASQLDEDISTGAAPILPPFVLARTLRSFEVYFE</sequence>
<dbReference type="Gene3D" id="3.40.50.10320">
    <property type="entry name" value="LmbE-like"/>
    <property type="match status" value="1"/>
</dbReference>
<dbReference type="RefSeq" id="WP_211435327.1">
    <property type="nucleotide sequence ID" value="NZ_FNLO01000005.1"/>
</dbReference>
<dbReference type="STRING" id="1770053.SAMN05216551_10556"/>
<dbReference type="GO" id="GO:0016811">
    <property type="term" value="F:hydrolase activity, acting on carbon-nitrogen (but not peptide) bonds, in linear amides"/>
    <property type="evidence" value="ECO:0007669"/>
    <property type="project" value="TreeGrafter"/>
</dbReference>
<feature type="compositionally biased region" description="Low complexity" evidence="1">
    <location>
        <begin position="57"/>
        <end position="78"/>
    </location>
</feature>
<dbReference type="AlphaFoldDB" id="A0A1H2PQV3"/>
<protein>
    <submittedName>
        <fullName evidence="2">N-acetylglucosaminyl deacetylase, LmbE family</fullName>
    </submittedName>
</protein>
<gene>
    <name evidence="2" type="ORF">SAMN05216551_10556</name>
</gene>
<proteinExistence type="predicted"/>
<dbReference type="EMBL" id="FNLO01000005">
    <property type="protein sequence ID" value="SDV48394.1"/>
    <property type="molecule type" value="Genomic_DNA"/>
</dbReference>
<keyword evidence="3" id="KW-1185">Reference proteome</keyword>
<organism evidence="2 3">
    <name type="scientific">Chitinasiproducens palmae</name>
    <dbReference type="NCBI Taxonomy" id="1770053"/>
    <lineage>
        <taxon>Bacteria</taxon>
        <taxon>Pseudomonadati</taxon>
        <taxon>Pseudomonadota</taxon>
        <taxon>Betaproteobacteria</taxon>
        <taxon>Burkholderiales</taxon>
        <taxon>Burkholderiaceae</taxon>
        <taxon>Chitinasiproducens</taxon>
    </lineage>
</organism>
<dbReference type="PANTHER" id="PTHR12993">
    <property type="entry name" value="N-ACETYLGLUCOSAMINYL-PHOSPHATIDYLINOSITOL DE-N-ACETYLASE-RELATED"/>
    <property type="match status" value="1"/>
</dbReference>
<dbReference type="InterPro" id="IPR003737">
    <property type="entry name" value="GlcNAc_PI_deacetylase-related"/>
</dbReference>
<accession>A0A1H2PQV3</accession>
<dbReference type="Pfam" id="PF02585">
    <property type="entry name" value="PIG-L"/>
    <property type="match status" value="1"/>
</dbReference>